<proteinExistence type="predicted"/>
<keyword evidence="2 5" id="KW-0238">DNA-binding</keyword>
<dbReference type="InterPro" id="IPR028082">
    <property type="entry name" value="Peripla_BP_I"/>
</dbReference>
<comment type="caution">
    <text evidence="5">The sequence shown here is derived from an EMBL/GenBank/DDBJ whole genome shotgun (WGS) entry which is preliminary data.</text>
</comment>
<evidence type="ECO:0000313" key="6">
    <source>
        <dbReference type="Proteomes" id="UP001571476"/>
    </source>
</evidence>
<reference evidence="5 6" key="1">
    <citation type="submission" date="2024-08" db="EMBL/GenBank/DDBJ databases">
        <title>Genome sequence of Streptomyces aureus CACIA-1.46HGO.</title>
        <authorList>
            <person name="Evangelista-Martinez Z."/>
        </authorList>
    </citation>
    <scope>NUCLEOTIDE SEQUENCE [LARGE SCALE GENOMIC DNA]</scope>
    <source>
        <strain evidence="5 6">CACIA-1.46HGO</strain>
    </source>
</reference>
<dbReference type="InterPro" id="IPR010982">
    <property type="entry name" value="Lambda_DNA-bd_dom_sf"/>
</dbReference>
<dbReference type="SMART" id="SM00354">
    <property type="entry name" value="HTH_LACI"/>
    <property type="match status" value="1"/>
</dbReference>
<keyword evidence="6" id="KW-1185">Reference proteome</keyword>
<dbReference type="PROSITE" id="PS50932">
    <property type="entry name" value="HTH_LACI_2"/>
    <property type="match status" value="1"/>
</dbReference>
<accession>A0ABV4SUW3</accession>
<dbReference type="SUPFAM" id="SSF53822">
    <property type="entry name" value="Periplasmic binding protein-like I"/>
    <property type="match status" value="1"/>
</dbReference>
<evidence type="ECO:0000256" key="1">
    <source>
        <dbReference type="ARBA" id="ARBA00023015"/>
    </source>
</evidence>
<dbReference type="Pfam" id="PF13377">
    <property type="entry name" value="Peripla_BP_3"/>
    <property type="match status" value="1"/>
</dbReference>
<dbReference type="Gene3D" id="3.40.50.2300">
    <property type="match status" value="2"/>
</dbReference>
<dbReference type="PANTHER" id="PTHR30146">
    <property type="entry name" value="LACI-RELATED TRANSCRIPTIONAL REPRESSOR"/>
    <property type="match status" value="1"/>
</dbReference>
<organism evidence="5 6">
    <name type="scientific">Streptomyces aureus</name>
    <dbReference type="NCBI Taxonomy" id="193461"/>
    <lineage>
        <taxon>Bacteria</taxon>
        <taxon>Bacillati</taxon>
        <taxon>Actinomycetota</taxon>
        <taxon>Actinomycetes</taxon>
        <taxon>Kitasatosporales</taxon>
        <taxon>Streptomycetaceae</taxon>
        <taxon>Streptomyces</taxon>
    </lineage>
</organism>
<dbReference type="GO" id="GO:0003677">
    <property type="term" value="F:DNA binding"/>
    <property type="evidence" value="ECO:0007669"/>
    <property type="project" value="UniProtKB-KW"/>
</dbReference>
<evidence type="ECO:0000256" key="3">
    <source>
        <dbReference type="ARBA" id="ARBA00023163"/>
    </source>
</evidence>
<protein>
    <submittedName>
        <fullName evidence="5">LacI family DNA-binding transcriptional regulator</fullName>
    </submittedName>
</protein>
<dbReference type="Pfam" id="PF00356">
    <property type="entry name" value="LacI"/>
    <property type="match status" value="1"/>
</dbReference>
<dbReference type="InterPro" id="IPR000843">
    <property type="entry name" value="HTH_LacI"/>
</dbReference>
<keyword evidence="3" id="KW-0804">Transcription</keyword>
<sequence>MNKDVPGGSSGPAARPPTMADVARRAEVGKQTVSNALNKPELLRPETLARVKAAIEELGYRPHTAARSLRRRESRTIGFALERSVAGRSNAVNDRFLHALAAAAGYRLLVFSVDSREQEIERYDELLGEQAVDAFVLDRTATDDPRHRWLHDRSVPFAAFGRSWSDEDFGDWVDVDGAAGIEAATEHLVAAGHRKIGLLSWPAGSGTGDDRTQGWRRTMKRHGLPARGLTAATANRPDVARRAAGTLLDKGVTAIVAVSDALALGCYDALRERGQRPGADVAVTGFDDSPFAELLDPPLTSVEQPLEEAATECVRMLVERIADPRRPYEQRLLTPRLVVRDSSGPAAAGA</sequence>
<dbReference type="SUPFAM" id="SSF47413">
    <property type="entry name" value="lambda repressor-like DNA-binding domains"/>
    <property type="match status" value="1"/>
</dbReference>
<dbReference type="Gene3D" id="1.10.260.40">
    <property type="entry name" value="lambda repressor-like DNA-binding domains"/>
    <property type="match status" value="1"/>
</dbReference>
<dbReference type="EMBL" id="JBGOSP010000035">
    <property type="protein sequence ID" value="MFA3842232.1"/>
    <property type="molecule type" value="Genomic_DNA"/>
</dbReference>
<keyword evidence="1" id="KW-0805">Transcription regulation</keyword>
<gene>
    <name evidence="5" type="ORF">ACEG43_39605</name>
</gene>
<dbReference type="InterPro" id="IPR046335">
    <property type="entry name" value="LacI/GalR-like_sensor"/>
</dbReference>
<evidence type="ECO:0000256" key="2">
    <source>
        <dbReference type="ARBA" id="ARBA00023125"/>
    </source>
</evidence>
<dbReference type="CDD" id="cd01392">
    <property type="entry name" value="HTH_LacI"/>
    <property type="match status" value="1"/>
</dbReference>
<dbReference type="CDD" id="cd06292">
    <property type="entry name" value="PBP1_AglR_RafR-like"/>
    <property type="match status" value="1"/>
</dbReference>
<evidence type="ECO:0000313" key="5">
    <source>
        <dbReference type="EMBL" id="MFA3842232.1"/>
    </source>
</evidence>
<dbReference type="RefSeq" id="WP_372566267.1">
    <property type="nucleotide sequence ID" value="NZ_JBGOSP010000035.1"/>
</dbReference>
<evidence type="ECO:0000259" key="4">
    <source>
        <dbReference type="PROSITE" id="PS50932"/>
    </source>
</evidence>
<name>A0ABV4SUW3_9ACTN</name>
<feature type="domain" description="HTH lacI-type" evidence="4">
    <location>
        <begin position="17"/>
        <end position="71"/>
    </location>
</feature>
<dbReference type="Proteomes" id="UP001571476">
    <property type="component" value="Unassembled WGS sequence"/>
</dbReference>
<dbReference type="PANTHER" id="PTHR30146:SF109">
    <property type="entry name" value="HTH-TYPE TRANSCRIPTIONAL REGULATOR GALS"/>
    <property type="match status" value="1"/>
</dbReference>